<name>A0A7S1FX55_9STRA</name>
<feature type="region of interest" description="Disordered" evidence="1">
    <location>
        <begin position="70"/>
        <end position="89"/>
    </location>
</feature>
<evidence type="ECO:0000256" key="2">
    <source>
        <dbReference type="SAM" id="Phobius"/>
    </source>
</evidence>
<evidence type="ECO:0000256" key="1">
    <source>
        <dbReference type="SAM" id="MobiDB-lite"/>
    </source>
</evidence>
<reference evidence="3" key="1">
    <citation type="submission" date="2021-01" db="EMBL/GenBank/DDBJ databases">
        <authorList>
            <person name="Corre E."/>
            <person name="Pelletier E."/>
            <person name="Niang G."/>
            <person name="Scheremetjew M."/>
            <person name="Finn R."/>
            <person name="Kale V."/>
            <person name="Holt S."/>
            <person name="Cochrane G."/>
            <person name="Meng A."/>
            <person name="Brown T."/>
            <person name="Cohen L."/>
        </authorList>
    </citation>
    <scope>NUCLEOTIDE SEQUENCE</scope>
    <source>
        <strain evidence="3">308</strain>
    </source>
</reference>
<keyword evidence="2" id="KW-0812">Transmembrane</keyword>
<keyword evidence="2" id="KW-0472">Membrane</keyword>
<dbReference type="AlphaFoldDB" id="A0A7S1FX55"/>
<dbReference type="EMBL" id="HBFR01027437">
    <property type="protein sequence ID" value="CAD8892619.1"/>
    <property type="molecule type" value="Transcribed_RNA"/>
</dbReference>
<sequence length="416" mass="46848">MPSAIPPTTSILTSTIITVVCTAIGLVARSYFNLSLPLSFFAYLVGRWMFGTCIQKMTYQATQPQPQHFRNASLSGGNKRKALDGLNNETEDGTVDARFSYFVELTDDMKVAILSYVSEAPYEHCSDFHVCRRGTLTQVLPFVSREFRSFCLQSNILWKNSLHRALNADPDLWEEGLLQIINTYGVSNDKILSPPSDNGDGVVDLSRHEKNIAAVVDNETEASLSPKITDDDDPYAADLIRRACAAIKRKYANNNNGLPASHYDETNVLPLVGLTFQHVVMHHIHFSGQVFYMPGRVNLGEQFGLFFFEPRYRLLIREVMAGQPEQNLRGHPLDVDSRRNFPEFIYVNQAPLRRGTMGVVVQVRRCRINYDGTADVMLNPSRHVWVERVWERPGTGGLCHATVIRMGNAATDRFNT</sequence>
<organism evidence="3">
    <name type="scientific">Corethron hystrix</name>
    <dbReference type="NCBI Taxonomy" id="216773"/>
    <lineage>
        <taxon>Eukaryota</taxon>
        <taxon>Sar</taxon>
        <taxon>Stramenopiles</taxon>
        <taxon>Ochrophyta</taxon>
        <taxon>Bacillariophyta</taxon>
        <taxon>Coscinodiscophyceae</taxon>
        <taxon>Corethrophycidae</taxon>
        <taxon>Corethrales</taxon>
        <taxon>Corethraceae</taxon>
        <taxon>Corethron</taxon>
    </lineage>
</organism>
<protein>
    <submittedName>
        <fullName evidence="3">Uncharacterized protein</fullName>
    </submittedName>
</protein>
<feature type="transmembrane region" description="Helical" evidence="2">
    <location>
        <begin position="34"/>
        <end position="50"/>
    </location>
</feature>
<feature type="transmembrane region" description="Helical" evidence="2">
    <location>
        <begin position="9"/>
        <end position="28"/>
    </location>
</feature>
<evidence type="ECO:0000313" key="3">
    <source>
        <dbReference type="EMBL" id="CAD8892619.1"/>
    </source>
</evidence>
<proteinExistence type="predicted"/>
<keyword evidence="2" id="KW-1133">Transmembrane helix</keyword>
<accession>A0A7S1FX55</accession>
<gene>
    <name evidence="3" type="ORF">CHYS00102_LOCUS19827</name>
</gene>